<dbReference type="EMBL" id="JACBKZ010000009">
    <property type="protein sequence ID" value="KAF5942989.1"/>
    <property type="molecule type" value="Genomic_DNA"/>
</dbReference>
<gene>
    <name evidence="1" type="ORF">HYC85_020631</name>
</gene>
<sequence>MENRSMTGVFVVQDNKSISKSNASVRLLGSCGEIDGPTMECVMEDLQYLSRLATMSYSIPSRRVRDANHIICLKHSTCANLR</sequence>
<protein>
    <submittedName>
        <fullName evidence="1">Uncharacterized protein</fullName>
    </submittedName>
</protein>
<comment type="caution">
    <text evidence="1">The sequence shown here is derived from an EMBL/GenBank/DDBJ whole genome shotgun (WGS) entry which is preliminary data.</text>
</comment>
<keyword evidence="2" id="KW-1185">Reference proteome</keyword>
<accession>A0A7J7GQB2</accession>
<reference evidence="2" key="1">
    <citation type="journal article" date="2020" name="Nat. Commun.">
        <title>Genome assembly of wild tea tree DASZ reveals pedigree and selection history of tea varieties.</title>
        <authorList>
            <person name="Zhang W."/>
            <person name="Zhang Y."/>
            <person name="Qiu H."/>
            <person name="Guo Y."/>
            <person name="Wan H."/>
            <person name="Zhang X."/>
            <person name="Scossa F."/>
            <person name="Alseekh S."/>
            <person name="Zhang Q."/>
            <person name="Wang P."/>
            <person name="Xu L."/>
            <person name="Schmidt M.H."/>
            <person name="Jia X."/>
            <person name="Li D."/>
            <person name="Zhu A."/>
            <person name="Guo F."/>
            <person name="Chen W."/>
            <person name="Ni D."/>
            <person name="Usadel B."/>
            <person name="Fernie A.R."/>
            <person name="Wen W."/>
        </authorList>
    </citation>
    <scope>NUCLEOTIDE SEQUENCE [LARGE SCALE GENOMIC DNA]</scope>
    <source>
        <strain evidence="2">cv. G240</strain>
    </source>
</reference>
<organism evidence="1 2">
    <name type="scientific">Camellia sinensis</name>
    <name type="common">Tea plant</name>
    <name type="synonym">Thea sinensis</name>
    <dbReference type="NCBI Taxonomy" id="4442"/>
    <lineage>
        <taxon>Eukaryota</taxon>
        <taxon>Viridiplantae</taxon>
        <taxon>Streptophyta</taxon>
        <taxon>Embryophyta</taxon>
        <taxon>Tracheophyta</taxon>
        <taxon>Spermatophyta</taxon>
        <taxon>Magnoliopsida</taxon>
        <taxon>eudicotyledons</taxon>
        <taxon>Gunneridae</taxon>
        <taxon>Pentapetalae</taxon>
        <taxon>asterids</taxon>
        <taxon>Ericales</taxon>
        <taxon>Theaceae</taxon>
        <taxon>Camellia</taxon>
    </lineage>
</organism>
<dbReference type="AlphaFoldDB" id="A0A7J7GQB2"/>
<dbReference type="Proteomes" id="UP000593564">
    <property type="component" value="Unassembled WGS sequence"/>
</dbReference>
<evidence type="ECO:0000313" key="1">
    <source>
        <dbReference type="EMBL" id="KAF5942989.1"/>
    </source>
</evidence>
<evidence type="ECO:0000313" key="2">
    <source>
        <dbReference type="Proteomes" id="UP000593564"/>
    </source>
</evidence>
<proteinExistence type="predicted"/>
<reference evidence="1 2" key="2">
    <citation type="submission" date="2020-07" db="EMBL/GenBank/DDBJ databases">
        <title>Genome assembly of wild tea tree DASZ reveals pedigree and selection history of tea varieties.</title>
        <authorList>
            <person name="Zhang W."/>
        </authorList>
    </citation>
    <scope>NUCLEOTIDE SEQUENCE [LARGE SCALE GENOMIC DNA]</scope>
    <source>
        <strain evidence="2">cv. G240</strain>
        <tissue evidence="1">Leaf</tissue>
    </source>
</reference>
<name>A0A7J7GQB2_CAMSI</name>